<gene>
    <name evidence="4" type="ORF">ACFOU2_03350</name>
</gene>
<evidence type="ECO:0000256" key="2">
    <source>
        <dbReference type="SAM" id="Phobius"/>
    </source>
</evidence>
<sequence>MSKTTERIEEERQHSKGQVFLFVIFIPTLFSIALIYTILTVADINITEKIKTASGHIPFVASSKEEKNVEEQAVQKSKEIKQLEQALQEKNEKVHNLMDTVNEKEMAVEQLQVQVQQLKEQLKEAEANKQEQEIKMQEVVNTYEKMTPKKAALILSELEADKAVLLLEKLKTDQRTAILEKMEPAVAARYTVLLSEKVSEEVE</sequence>
<protein>
    <submittedName>
        <fullName evidence="4">MotE family protein</fullName>
    </submittedName>
</protein>
<dbReference type="RefSeq" id="WP_377912170.1">
    <property type="nucleotide sequence ID" value="NZ_JBHRZT010000020.1"/>
</dbReference>
<reference evidence="5" key="1">
    <citation type="journal article" date="2019" name="Int. J. Syst. Evol. Microbiol.">
        <title>The Global Catalogue of Microorganisms (GCM) 10K type strain sequencing project: providing services to taxonomists for standard genome sequencing and annotation.</title>
        <authorList>
            <consortium name="The Broad Institute Genomics Platform"/>
            <consortium name="The Broad Institute Genome Sequencing Center for Infectious Disease"/>
            <person name="Wu L."/>
            <person name="Ma J."/>
        </authorList>
    </citation>
    <scope>NUCLEOTIDE SEQUENCE [LARGE SCALE GENOMIC DNA]</scope>
    <source>
        <strain evidence="5">CCUG 61889</strain>
    </source>
</reference>
<keyword evidence="2" id="KW-1133">Transmembrane helix</keyword>
<keyword evidence="1" id="KW-0175">Coiled coil</keyword>
<accession>A0ABV8B081</accession>
<dbReference type="Pfam" id="PF03448">
    <property type="entry name" value="MgtE_N"/>
    <property type="match status" value="1"/>
</dbReference>
<dbReference type="SUPFAM" id="SSF158791">
    <property type="entry name" value="MgtE N-terminal domain-like"/>
    <property type="match status" value="1"/>
</dbReference>
<evidence type="ECO:0000313" key="4">
    <source>
        <dbReference type="EMBL" id="MFC3882571.1"/>
    </source>
</evidence>
<feature type="transmembrane region" description="Helical" evidence="2">
    <location>
        <begin position="20"/>
        <end position="39"/>
    </location>
</feature>
<feature type="coiled-coil region" evidence="1">
    <location>
        <begin position="66"/>
        <end position="142"/>
    </location>
</feature>
<proteinExistence type="predicted"/>
<evidence type="ECO:0000256" key="1">
    <source>
        <dbReference type="SAM" id="Coils"/>
    </source>
</evidence>
<keyword evidence="5" id="KW-1185">Reference proteome</keyword>
<dbReference type="Gene3D" id="1.10.220.30">
    <property type="match status" value="1"/>
</dbReference>
<dbReference type="EMBL" id="JBHRZT010000020">
    <property type="protein sequence ID" value="MFC3882571.1"/>
    <property type="molecule type" value="Genomic_DNA"/>
</dbReference>
<evidence type="ECO:0000259" key="3">
    <source>
        <dbReference type="Pfam" id="PF03448"/>
    </source>
</evidence>
<name>A0ABV8B081_9BACI</name>
<feature type="domain" description="Magnesium transporter MgtE intracellular" evidence="3">
    <location>
        <begin position="117"/>
        <end position="202"/>
    </location>
</feature>
<keyword evidence="2" id="KW-0472">Membrane</keyword>
<dbReference type="Proteomes" id="UP001595752">
    <property type="component" value="Unassembled WGS sequence"/>
</dbReference>
<dbReference type="InterPro" id="IPR006668">
    <property type="entry name" value="Mg_transptr_MgtE_intracell_dom"/>
</dbReference>
<evidence type="ECO:0000313" key="5">
    <source>
        <dbReference type="Proteomes" id="UP001595752"/>
    </source>
</evidence>
<organism evidence="4 5">
    <name type="scientific">Bacillus songklensis</name>
    <dbReference type="NCBI Taxonomy" id="1069116"/>
    <lineage>
        <taxon>Bacteria</taxon>
        <taxon>Bacillati</taxon>
        <taxon>Bacillota</taxon>
        <taxon>Bacilli</taxon>
        <taxon>Bacillales</taxon>
        <taxon>Bacillaceae</taxon>
        <taxon>Bacillus</taxon>
    </lineage>
</organism>
<comment type="caution">
    <text evidence="4">The sequence shown here is derived from an EMBL/GenBank/DDBJ whole genome shotgun (WGS) entry which is preliminary data.</text>
</comment>
<keyword evidence="2" id="KW-0812">Transmembrane</keyword>